<dbReference type="Proteomes" id="UP000198852">
    <property type="component" value="Unassembled WGS sequence"/>
</dbReference>
<dbReference type="Pfam" id="PF08357">
    <property type="entry name" value="SEFIR"/>
    <property type="match status" value="1"/>
</dbReference>
<name>A0A1I6SL48_9PSEU</name>
<feature type="domain" description="SEFIR" evidence="1">
    <location>
        <begin position="1"/>
        <end position="143"/>
    </location>
</feature>
<organism evidence="2 3">
    <name type="scientific">Saccharopolyspora flava</name>
    <dbReference type="NCBI Taxonomy" id="95161"/>
    <lineage>
        <taxon>Bacteria</taxon>
        <taxon>Bacillati</taxon>
        <taxon>Actinomycetota</taxon>
        <taxon>Actinomycetes</taxon>
        <taxon>Pseudonocardiales</taxon>
        <taxon>Pseudonocardiaceae</taxon>
        <taxon>Saccharopolyspora</taxon>
    </lineage>
</organism>
<dbReference type="SUPFAM" id="SSF52200">
    <property type="entry name" value="Toll/Interleukin receptor TIR domain"/>
    <property type="match status" value="1"/>
</dbReference>
<dbReference type="InterPro" id="IPR045431">
    <property type="entry name" value="EAD2"/>
</dbReference>
<dbReference type="InterPro" id="IPR013568">
    <property type="entry name" value="SEFIR_dom"/>
</dbReference>
<dbReference type="Pfam" id="PF19956">
    <property type="entry name" value="EAD2"/>
    <property type="match status" value="1"/>
</dbReference>
<dbReference type="RefSeq" id="WP_093418357.1">
    <property type="nucleotide sequence ID" value="NZ_FOZX01000005.1"/>
</dbReference>
<proteinExistence type="predicted"/>
<dbReference type="InterPro" id="IPR035897">
    <property type="entry name" value="Toll_tir_struct_dom_sf"/>
</dbReference>
<dbReference type="PROSITE" id="PS51534">
    <property type="entry name" value="SEFIR"/>
    <property type="match status" value="1"/>
</dbReference>
<protein>
    <submittedName>
        <fullName evidence="2">SEFIR domain-containing protein</fullName>
    </submittedName>
</protein>
<evidence type="ECO:0000259" key="1">
    <source>
        <dbReference type="PROSITE" id="PS51534"/>
    </source>
</evidence>
<gene>
    <name evidence="2" type="ORF">SAMN05660874_03178</name>
</gene>
<reference evidence="3" key="1">
    <citation type="submission" date="2016-10" db="EMBL/GenBank/DDBJ databases">
        <authorList>
            <person name="Varghese N."/>
            <person name="Submissions S."/>
        </authorList>
    </citation>
    <scope>NUCLEOTIDE SEQUENCE [LARGE SCALE GENOMIC DNA]</scope>
    <source>
        <strain evidence="3">DSM 44771</strain>
    </source>
</reference>
<keyword evidence="3" id="KW-1185">Reference proteome</keyword>
<dbReference type="EMBL" id="FOZX01000005">
    <property type="protein sequence ID" value="SFS77498.1"/>
    <property type="molecule type" value="Genomic_DNA"/>
</dbReference>
<dbReference type="STRING" id="95161.SAMN05660874_03178"/>
<dbReference type="Gene3D" id="3.40.50.11530">
    <property type="match status" value="1"/>
</dbReference>
<accession>A0A1I6SL48</accession>
<dbReference type="AlphaFoldDB" id="A0A1I6SL48"/>
<dbReference type="OrthoDB" id="3365840at2"/>
<sequence length="268" mass="29871">MPRVFVSYAHDSEAHMTRVREFATFLRVQGVDAELDRWDNQDRRDWLAWAIDEMRKADFVLVIASPMFARMGDGSEPSGRHRGIQAEAALLRELLHRDRKTWFRKVLPVVLPGGDLDGIPLFLQPYSASHYFVHDFTPAGAEQLLRTLGGDPEHPSPPLGGVAGEPAPVLSAESAPVKTFELVDALLKVPAVAEDDSRRVLLGLLRPEIRNAIPHHARTRAHVINIARTCRDYEGGLGDLVRALEELEGDSMPVRRVRELVQRAGMSG</sequence>
<evidence type="ECO:0000313" key="2">
    <source>
        <dbReference type="EMBL" id="SFS77498.1"/>
    </source>
</evidence>
<evidence type="ECO:0000313" key="3">
    <source>
        <dbReference type="Proteomes" id="UP000198852"/>
    </source>
</evidence>